<comment type="caution">
    <text evidence="11">The sequence shown here is derived from an EMBL/GenBank/DDBJ whole genome shotgun (WGS) entry which is preliminary data.</text>
</comment>
<feature type="transmembrane region" description="Helical" evidence="9">
    <location>
        <begin position="164"/>
        <end position="186"/>
    </location>
</feature>
<dbReference type="EMBL" id="JARAKH010000047">
    <property type="protein sequence ID" value="KAK8377758.1"/>
    <property type="molecule type" value="Genomic_DNA"/>
</dbReference>
<dbReference type="EMBL" id="JARAKH010000047">
    <property type="protein sequence ID" value="KAK8377759.1"/>
    <property type="molecule type" value="Genomic_DNA"/>
</dbReference>
<feature type="transmembrane region" description="Helical" evidence="9">
    <location>
        <begin position="500"/>
        <end position="519"/>
    </location>
</feature>
<dbReference type="GO" id="GO:0005886">
    <property type="term" value="C:plasma membrane"/>
    <property type="evidence" value="ECO:0007669"/>
    <property type="project" value="UniProtKB-SubCell"/>
</dbReference>
<dbReference type="InterPro" id="IPR050549">
    <property type="entry name" value="MFS_Trehalose_Transporter"/>
</dbReference>
<feature type="compositionally biased region" description="Polar residues" evidence="8">
    <location>
        <begin position="16"/>
        <end position="28"/>
    </location>
</feature>
<evidence type="ECO:0000256" key="4">
    <source>
        <dbReference type="ARBA" id="ARBA00022597"/>
    </source>
</evidence>
<evidence type="ECO:0000313" key="12">
    <source>
        <dbReference type="Proteomes" id="UP001487740"/>
    </source>
</evidence>
<evidence type="ECO:0000256" key="2">
    <source>
        <dbReference type="ARBA" id="ARBA00022448"/>
    </source>
</evidence>
<feature type="transmembrane region" description="Helical" evidence="9">
    <location>
        <begin position="399"/>
        <end position="421"/>
    </location>
</feature>
<keyword evidence="3" id="KW-1003">Cell membrane</keyword>
<dbReference type="AlphaFoldDB" id="A0AAW0SSK4"/>
<keyword evidence="4" id="KW-0762">Sugar transport</keyword>
<dbReference type="GO" id="GO:0022857">
    <property type="term" value="F:transmembrane transporter activity"/>
    <property type="evidence" value="ECO:0007669"/>
    <property type="project" value="InterPro"/>
</dbReference>
<keyword evidence="12" id="KW-1185">Reference proteome</keyword>
<dbReference type="PROSITE" id="PS50850">
    <property type="entry name" value="MFS"/>
    <property type="match status" value="1"/>
</dbReference>
<keyword evidence="2" id="KW-0813">Transport</keyword>
<accession>A0AAW0SSK4</accession>
<evidence type="ECO:0000256" key="8">
    <source>
        <dbReference type="SAM" id="MobiDB-lite"/>
    </source>
</evidence>
<evidence type="ECO:0000256" key="6">
    <source>
        <dbReference type="ARBA" id="ARBA00022989"/>
    </source>
</evidence>
<keyword evidence="7 9" id="KW-0472">Membrane</keyword>
<feature type="transmembrane region" description="Helical" evidence="9">
    <location>
        <begin position="467"/>
        <end position="488"/>
    </location>
</feature>
<feature type="region of interest" description="Disordered" evidence="8">
    <location>
        <begin position="1"/>
        <end position="86"/>
    </location>
</feature>
<dbReference type="SUPFAM" id="SSF103473">
    <property type="entry name" value="MFS general substrate transporter"/>
    <property type="match status" value="1"/>
</dbReference>
<dbReference type="InterPro" id="IPR036259">
    <property type="entry name" value="MFS_trans_sf"/>
</dbReference>
<dbReference type="InterPro" id="IPR005828">
    <property type="entry name" value="MFS_sugar_transport-like"/>
</dbReference>
<evidence type="ECO:0000256" key="5">
    <source>
        <dbReference type="ARBA" id="ARBA00022692"/>
    </source>
</evidence>
<proteinExistence type="predicted"/>
<dbReference type="Pfam" id="PF00083">
    <property type="entry name" value="Sugar_tr"/>
    <property type="match status" value="1"/>
</dbReference>
<evidence type="ECO:0000256" key="3">
    <source>
        <dbReference type="ARBA" id="ARBA00022475"/>
    </source>
</evidence>
<dbReference type="EMBL" id="JARAKH010000047">
    <property type="protein sequence ID" value="KAK8377760.1"/>
    <property type="molecule type" value="Genomic_DNA"/>
</dbReference>
<feature type="domain" description="Major facilitator superfamily (MFS) profile" evidence="10">
    <location>
        <begin position="90"/>
        <end position="523"/>
    </location>
</feature>
<name>A0AAW0SSK4_SCYPA</name>
<feature type="transmembrane region" description="Helical" evidence="9">
    <location>
        <begin position="331"/>
        <end position="349"/>
    </location>
</feature>
<feature type="transmembrane region" description="Helical" evidence="9">
    <location>
        <begin position="369"/>
        <end position="392"/>
    </location>
</feature>
<dbReference type="PANTHER" id="PTHR48021">
    <property type="match status" value="1"/>
</dbReference>
<reference evidence="11 12" key="1">
    <citation type="submission" date="2023-03" db="EMBL/GenBank/DDBJ databases">
        <title>High-quality genome of Scylla paramamosain provides insights in environmental adaptation.</title>
        <authorList>
            <person name="Zhang L."/>
        </authorList>
    </citation>
    <scope>NUCLEOTIDE SEQUENCE [LARGE SCALE GENOMIC DNA]</scope>
    <source>
        <strain evidence="11">LZ_2023a</strain>
        <tissue evidence="11">Muscle</tissue>
    </source>
</reference>
<dbReference type="FunFam" id="1.20.1250.20:FF:000218">
    <property type="entry name" value="facilitated trehalose transporter Tret1"/>
    <property type="match status" value="1"/>
</dbReference>
<feature type="transmembrane region" description="Helical" evidence="9">
    <location>
        <begin position="134"/>
        <end position="157"/>
    </location>
</feature>
<dbReference type="Gene3D" id="1.20.1250.20">
    <property type="entry name" value="MFS general substrate transporter like domains"/>
    <property type="match status" value="1"/>
</dbReference>
<evidence type="ECO:0000313" key="11">
    <source>
        <dbReference type="EMBL" id="KAK8377757.1"/>
    </source>
</evidence>
<dbReference type="PANTHER" id="PTHR48021:SF1">
    <property type="entry name" value="GH07001P-RELATED"/>
    <property type="match status" value="1"/>
</dbReference>
<evidence type="ECO:0000259" key="10">
    <source>
        <dbReference type="PROSITE" id="PS50850"/>
    </source>
</evidence>
<evidence type="ECO:0000256" key="1">
    <source>
        <dbReference type="ARBA" id="ARBA00004651"/>
    </source>
</evidence>
<organism evidence="11 12">
    <name type="scientific">Scylla paramamosain</name>
    <name type="common">Mud crab</name>
    <dbReference type="NCBI Taxonomy" id="85552"/>
    <lineage>
        <taxon>Eukaryota</taxon>
        <taxon>Metazoa</taxon>
        <taxon>Ecdysozoa</taxon>
        <taxon>Arthropoda</taxon>
        <taxon>Crustacea</taxon>
        <taxon>Multicrustacea</taxon>
        <taxon>Malacostraca</taxon>
        <taxon>Eumalacostraca</taxon>
        <taxon>Eucarida</taxon>
        <taxon>Decapoda</taxon>
        <taxon>Pleocyemata</taxon>
        <taxon>Brachyura</taxon>
        <taxon>Eubrachyura</taxon>
        <taxon>Portunoidea</taxon>
        <taxon>Portunidae</taxon>
        <taxon>Portuninae</taxon>
        <taxon>Scylla</taxon>
    </lineage>
</organism>
<dbReference type="InterPro" id="IPR020846">
    <property type="entry name" value="MFS_dom"/>
</dbReference>
<gene>
    <name evidence="11" type="ORF">O3P69_014014</name>
</gene>
<comment type="subcellular location">
    <subcellularLocation>
        <location evidence="1">Cell membrane</location>
        <topology evidence="1">Multi-pass membrane protein</topology>
    </subcellularLocation>
</comment>
<dbReference type="EMBL" id="JARAKH010000047">
    <property type="protein sequence ID" value="KAK8377755.1"/>
    <property type="molecule type" value="Genomic_DNA"/>
</dbReference>
<dbReference type="EMBL" id="JARAKH010000047">
    <property type="protein sequence ID" value="KAK8377756.1"/>
    <property type="molecule type" value="Genomic_DNA"/>
</dbReference>
<feature type="transmembrane region" description="Helical" evidence="9">
    <location>
        <begin position="91"/>
        <end position="114"/>
    </location>
</feature>
<evidence type="ECO:0000256" key="7">
    <source>
        <dbReference type="ARBA" id="ARBA00023136"/>
    </source>
</evidence>
<keyword evidence="6 9" id="KW-1133">Transmembrane helix</keyword>
<sequence length="555" mass="60757">MGLETEMSKIEGSLQGHVNSAFVTTSGDEVTPAALEGREPVTTSPQTGKEAARAGGKTSGVRADHSKPEAKDADLKKNKGQGSSPPLRNQVAYAALAAMTHAAIGTMLGLPGVILPQLTDPTSHDLFLNTSQVALFGSLIHVGAMAGSLVGGGLSVYLGQRVTLLIVMPFCLVLWLGMAFTSTVWILQLMRALLGVVQGFIGTTAGNYLVEITHSSLRGCLIPFLDIWRQFGILLVYAVGSFHLTWREVMLVCGCVSTVPTFIALLFLPNSPRWLVTRGREQEAYKALVFLRGPQYNSKIELQSVVDHFQEEATKKKSAMEQLRQMGEPNILYRLTFIIILTVFLQFTGNIPIVTYSIPIFQAANSSMNSYGCLVSIACLRVAGILVYMLVAERLGRRVLVITSSLICTVSLLLLGVYFFLQSSGTDVSAITWLPLFSLLVYMPFVVILESIISIMRSEVFSNSIRAMAVSLMSVVFFLTMFLSTQLFPIMTETMMEQGVFWTYALSCLLMALTTAVLLPETRGLTLEEVDHVFKYGKKVVLPIPCVYDKVRISE</sequence>
<feature type="transmembrane region" description="Helical" evidence="9">
    <location>
        <begin position="249"/>
        <end position="268"/>
    </location>
</feature>
<dbReference type="EMBL" id="JARAKH010000047">
    <property type="protein sequence ID" value="KAK8377757.1"/>
    <property type="molecule type" value="Genomic_DNA"/>
</dbReference>
<protein>
    <recommendedName>
        <fullName evidence="10">Major facilitator superfamily (MFS) profile domain-containing protein</fullName>
    </recommendedName>
</protein>
<feature type="transmembrane region" description="Helical" evidence="9">
    <location>
        <begin position="433"/>
        <end position="455"/>
    </location>
</feature>
<keyword evidence="5 9" id="KW-0812">Transmembrane</keyword>
<dbReference type="Proteomes" id="UP001487740">
    <property type="component" value="Unassembled WGS sequence"/>
</dbReference>
<feature type="compositionally biased region" description="Basic and acidic residues" evidence="8">
    <location>
        <begin position="62"/>
        <end position="77"/>
    </location>
</feature>
<evidence type="ECO:0000256" key="9">
    <source>
        <dbReference type="SAM" id="Phobius"/>
    </source>
</evidence>